<evidence type="ECO:0000256" key="3">
    <source>
        <dbReference type="ARBA" id="ARBA00022553"/>
    </source>
</evidence>
<feature type="compositionally biased region" description="Polar residues" evidence="9">
    <location>
        <begin position="14"/>
        <end position="24"/>
    </location>
</feature>
<evidence type="ECO:0000313" key="14">
    <source>
        <dbReference type="Proteomes" id="UP000598820"/>
    </source>
</evidence>
<feature type="transmembrane region" description="Helical" evidence="10">
    <location>
        <begin position="142"/>
        <end position="162"/>
    </location>
</feature>
<dbReference type="EC" id="2.7.13.3" evidence="2"/>
<dbReference type="GO" id="GO:0005524">
    <property type="term" value="F:ATP binding"/>
    <property type="evidence" value="ECO:0007669"/>
    <property type="project" value="UniProtKB-KW"/>
</dbReference>
<dbReference type="InterPro" id="IPR050482">
    <property type="entry name" value="Sensor_HK_TwoCompSys"/>
</dbReference>
<evidence type="ECO:0000256" key="6">
    <source>
        <dbReference type="ARBA" id="ARBA00022777"/>
    </source>
</evidence>
<keyword evidence="3" id="KW-0597">Phosphoprotein</keyword>
<evidence type="ECO:0000313" key="13">
    <source>
        <dbReference type="EMBL" id="MBD2701647.1"/>
    </source>
</evidence>
<organism evidence="13 14">
    <name type="scientific">Spirosoma profusum</name>
    <dbReference type="NCBI Taxonomy" id="2771354"/>
    <lineage>
        <taxon>Bacteria</taxon>
        <taxon>Pseudomonadati</taxon>
        <taxon>Bacteroidota</taxon>
        <taxon>Cytophagia</taxon>
        <taxon>Cytophagales</taxon>
        <taxon>Cytophagaceae</taxon>
        <taxon>Spirosoma</taxon>
    </lineage>
</organism>
<gene>
    <name evidence="13" type="ORF">IC229_13430</name>
</gene>
<evidence type="ECO:0000259" key="12">
    <source>
        <dbReference type="Pfam" id="PF07730"/>
    </source>
</evidence>
<feature type="domain" description="Histidine kinase/HSP90-like ATPase" evidence="11">
    <location>
        <begin position="300"/>
        <end position="388"/>
    </location>
</feature>
<dbReference type="RefSeq" id="WP_190887493.1">
    <property type="nucleotide sequence ID" value="NZ_JACWZY010000009.1"/>
</dbReference>
<dbReference type="GO" id="GO:0000155">
    <property type="term" value="F:phosphorelay sensor kinase activity"/>
    <property type="evidence" value="ECO:0007669"/>
    <property type="project" value="InterPro"/>
</dbReference>
<keyword evidence="5" id="KW-0547">Nucleotide-binding</keyword>
<evidence type="ECO:0000256" key="9">
    <source>
        <dbReference type="SAM" id="MobiDB-lite"/>
    </source>
</evidence>
<dbReference type="Gene3D" id="3.30.565.10">
    <property type="entry name" value="Histidine kinase-like ATPase, C-terminal domain"/>
    <property type="match status" value="1"/>
</dbReference>
<evidence type="ECO:0000256" key="4">
    <source>
        <dbReference type="ARBA" id="ARBA00022679"/>
    </source>
</evidence>
<name>A0A926XW32_9BACT</name>
<keyword evidence="7" id="KW-0067">ATP-binding</keyword>
<keyword evidence="14" id="KW-1185">Reference proteome</keyword>
<feature type="domain" description="Signal transduction histidine kinase subgroup 3 dimerisation and phosphoacceptor" evidence="12">
    <location>
        <begin position="195"/>
        <end position="259"/>
    </location>
</feature>
<evidence type="ECO:0000259" key="11">
    <source>
        <dbReference type="Pfam" id="PF02518"/>
    </source>
</evidence>
<dbReference type="Proteomes" id="UP000598820">
    <property type="component" value="Unassembled WGS sequence"/>
</dbReference>
<dbReference type="InterPro" id="IPR011712">
    <property type="entry name" value="Sig_transdc_His_kin_sub3_dim/P"/>
</dbReference>
<dbReference type="AlphaFoldDB" id="A0A926XW32"/>
<keyword evidence="10" id="KW-0472">Membrane</keyword>
<evidence type="ECO:0000256" key="5">
    <source>
        <dbReference type="ARBA" id="ARBA00022741"/>
    </source>
</evidence>
<dbReference type="InterPro" id="IPR036890">
    <property type="entry name" value="HATPase_C_sf"/>
</dbReference>
<reference evidence="13" key="1">
    <citation type="submission" date="2020-09" db="EMBL/GenBank/DDBJ databases">
        <authorList>
            <person name="Kim M.K."/>
        </authorList>
    </citation>
    <scope>NUCLEOTIDE SEQUENCE</scope>
    <source>
        <strain evidence="13">BT702</strain>
    </source>
</reference>
<keyword evidence="6" id="KW-0418">Kinase</keyword>
<keyword evidence="10" id="KW-1133">Transmembrane helix</keyword>
<dbReference type="PANTHER" id="PTHR24421">
    <property type="entry name" value="NITRATE/NITRITE SENSOR PROTEIN NARX-RELATED"/>
    <property type="match status" value="1"/>
</dbReference>
<feature type="region of interest" description="Disordered" evidence="9">
    <location>
        <begin position="1"/>
        <end position="26"/>
    </location>
</feature>
<keyword evidence="10" id="KW-0812">Transmembrane</keyword>
<dbReference type="InterPro" id="IPR003594">
    <property type="entry name" value="HATPase_dom"/>
</dbReference>
<dbReference type="Gene3D" id="1.20.5.1930">
    <property type="match status" value="1"/>
</dbReference>
<dbReference type="PANTHER" id="PTHR24421:SF10">
    <property type="entry name" value="NITRATE_NITRITE SENSOR PROTEIN NARQ"/>
    <property type="match status" value="1"/>
</dbReference>
<keyword evidence="8" id="KW-0902">Two-component regulatory system</keyword>
<evidence type="ECO:0000256" key="1">
    <source>
        <dbReference type="ARBA" id="ARBA00000085"/>
    </source>
</evidence>
<evidence type="ECO:0000256" key="8">
    <source>
        <dbReference type="ARBA" id="ARBA00023012"/>
    </source>
</evidence>
<dbReference type="EMBL" id="JACWZY010000009">
    <property type="protein sequence ID" value="MBD2701647.1"/>
    <property type="molecule type" value="Genomic_DNA"/>
</dbReference>
<dbReference type="CDD" id="cd16917">
    <property type="entry name" value="HATPase_UhpB-NarQ-NarX-like"/>
    <property type="match status" value="1"/>
</dbReference>
<keyword evidence="4" id="KW-0808">Transferase</keyword>
<protein>
    <recommendedName>
        <fullName evidence="2">histidine kinase</fullName>
        <ecNumber evidence="2">2.7.13.3</ecNumber>
    </recommendedName>
</protein>
<evidence type="ECO:0000256" key="7">
    <source>
        <dbReference type="ARBA" id="ARBA00022840"/>
    </source>
</evidence>
<dbReference type="Pfam" id="PF02518">
    <property type="entry name" value="HATPase_c"/>
    <property type="match status" value="1"/>
</dbReference>
<proteinExistence type="predicted"/>
<dbReference type="GO" id="GO:0046983">
    <property type="term" value="F:protein dimerization activity"/>
    <property type="evidence" value="ECO:0007669"/>
    <property type="project" value="InterPro"/>
</dbReference>
<comment type="catalytic activity">
    <reaction evidence="1">
        <text>ATP + protein L-histidine = ADP + protein N-phospho-L-histidine.</text>
        <dbReference type="EC" id="2.7.13.3"/>
    </reaction>
</comment>
<dbReference type="Pfam" id="PF07730">
    <property type="entry name" value="HisKA_3"/>
    <property type="match status" value="1"/>
</dbReference>
<accession>A0A926XW32</accession>
<evidence type="ECO:0000256" key="10">
    <source>
        <dbReference type="SAM" id="Phobius"/>
    </source>
</evidence>
<dbReference type="GO" id="GO:0016020">
    <property type="term" value="C:membrane"/>
    <property type="evidence" value="ECO:0007669"/>
    <property type="project" value="InterPro"/>
</dbReference>
<sequence>MNNTDSLSHPAKQRFQQLSTQPRTSRNDTVRFKALDKWGNHYKVSKDHQDSLHYLSHELNTRIQKLERNQFRANTLIDSLREKSQFYRQALYKTIADYEKDFYKSKKIDLFQEPFIDSLIKMHQRRIETKIRRQEGQTQRNWTLFITSTLLLIISALALFLFSLQFKKRRAEANLQLAQERKEANARIIQTQEAERHRIAADLHDDLGGTLATTQRRFNDLQNHFIEADLAQDFNSLQALMRKSNTDLRRIAHNLMPPEFARIGMKNALEELVQNQPLQPTRFSFGVAGNVRNLSLDSELNAYRIVSELIENINKHAHASQASVQLIYFDSYLSITVEDDGTQNDSEKKEQTGIGIGMKSSRLRAEYMGASLRWEWNKGGTLVILDIPY</sequence>
<evidence type="ECO:0000256" key="2">
    <source>
        <dbReference type="ARBA" id="ARBA00012438"/>
    </source>
</evidence>
<dbReference type="SUPFAM" id="SSF55874">
    <property type="entry name" value="ATPase domain of HSP90 chaperone/DNA topoisomerase II/histidine kinase"/>
    <property type="match status" value="1"/>
</dbReference>
<comment type="caution">
    <text evidence="13">The sequence shown here is derived from an EMBL/GenBank/DDBJ whole genome shotgun (WGS) entry which is preliminary data.</text>
</comment>